<dbReference type="GeneID" id="25362176"/>
<organism evidence="2 3">
    <name type="scientific">Aureobasidium subglaciale (strain EXF-2481)</name>
    <name type="common">Aureobasidium pullulans var. subglaciale</name>
    <dbReference type="NCBI Taxonomy" id="1043005"/>
    <lineage>
        <taxon>Eukaryota</taxon>
        <taxon>Fungi</taxon>
        <taxon>Dikarya</taxon>
        <taxon>Ascomycota</taxon>
        <taxon>Pezizomycotina</taxon>
        <taxon>Dothideomycetes</taxon>
        <taxon>Dothideomycetidae</taxon>
        <taxon>Dothideales</taxon>
        <taxon>Saccotheciaceae</taxon>
        <taxon>Aureobasidium</taxon>
    </lineage>
</organism>
<dbReference type="RefSeq" id="XP_013349271.1">
    <property type="nucleotide sequence ID" value="XM_013493817.1"/>
</dbReference>
<sequence length="254" mass="28567">MSTSISQSNLPPTTALTIMPPRKVPPHRRYAKKFLTLPNELLIKLSDCVASEDLPNFRLTCKKLENISGKHSGDKRLAHCRFIFTQYSMEGLVEMTAHPVFGPCVKSVLFGTHRLSNALDDLLDAIKSNPGISDDGKAMDTIHQYRERRDRQDLFRRCDLSRMVIQALTHLRSWGNSVALGILDDVYQICRGKSLLRGYGFAEEYDILPFVELAEARMLTVNLIRGFSRDANIHASILVLDLSGQEVHKGISSL</sequence>
<dbReference type="Proteomes" id="UP000030641">
    <property type="component" value="Unassembled WGS sequence"/>
</dbReference>
<evidence type="ECO:0000259" key="1">
    <source>
        <dbReference type="Pfam" id="PF00646"/>
    </source>
</evidence>
<protein>
    <recommendedName>
        <fullName evidence="1">F-box domain-containing protein</fullName>
    </recommendedName>
</protein>
<dbReference type="STRING" id="1043005.A0A074YSL1"/>
<name>A0A074YSL1_AURSE</name>
<keyword evidence="3" id="KW-1185">Reference proteome</keyword>
<dbReference type="InterPro" id="IPR001810">
    <property type="entry name" value="F-box_dom"/>
</dbReference>
<dbReference type="OrthoDB" id="5279008at2759"/>
<dbReference type="AlphaFoldDB" id="A0A074YSL1"/>
<evidence type="ECO:0000313" key="2">
    <source>
        <dbReference type="EMBL" id="KER00754.1"/>
    </source>
</evidence>
<proteinExistence type="predicted"/>
<gene>
    <name evidence="2" type="ORF">AUEXF2481DRAFT_156584</name>
</gene>
<evidence type="ECO:0000313" key="3">
    <source>
        <dbReference type="Proteomes" id="UP000030641"/>
    </source>
</evidence>
<feature type="domain" description="F-box" evidence="1">
    <location>
        <begin position="34"/>
        <end position="70"/>
    </location>
</feature>
<dbReference type="EMBL" id="KL584749">
    <property type="protein sequence ID" value="KER00754.1"/>
    <property type="molecule type" value="Genomic_DNA"/>
</dbReference>
<dbReference type="InParanoid" id="A0A074YSL1"/>
<dbReference type="Pfam" id="PF00646">
    <property type="entry name" value="F-box"/>
    <property type="match status" value="1"/>
</dbReference>
<dbReference type="HOGENOM" id="CLU_1144896_0_0_1"/>
<accession>A0A074YSL1</accession>
<reference evidence="2 3" key="1">
    <citation type="journal article" date="2014" name="BMC Genomics">
        <title>Genome sequencing of four Aureobasidium pullulans varieties: biotechnological potential, stress tolerance, and description of new species.</title>
        <authorList>
            <person name="Gostin Ar C."/>
            <person name="Ohm R.A."/>
            <person name="Kogej T."/>
            <person name="Sonjak S."/>
            <person name="Turk M."/>
            <person name="Zajc J."/>
            <person name="Zalar P."/>
            <person name="Grube M."/>
            <person name="Sun H."/>
            <person name="Han J."/>
            <person name="Sharma A."/>
            <person name="Chiniquy J."/>
            <person name="Ngan C.Y."/>
            <person name="Lipzen A."/>
            <person name="Barry K."/>
            <person name="Grigoriev I.V."/>
            <person name="Gunde-Cimerman N."/>
        </authorList>
    </citation>
    <scope>NUCLEOTIDE SEQUENCE [LARGE SCALE GENOMIC DNA]</scope>
    <source>
        <strain evidence="2 3">EXF-2481</strain>
    </source>
</reference>